<evidence type="ECO:0000256" key="5">
    <source>
        <dbReference type="ARBA" id="ARBA00023242"/>
    </source>
</evidence>
<feature type="coiled-coil region" evidence="6">
    <location>
        <begin position="90"/>
        <end position="170"/>
    </location>
</feature>
<feature type="domain" description="MADS-box" evidence="7">
    <location>
        <begin position="7"/>
        <end position="67"/>
    </location>
</feature>
<dbReference type="RefSeq" id="XP_027087965.1">
    <property type="nucleotide sequence ID" value="XM_027232164.2"/>
</dbReference>
<keyword evidence="8" id="KW-1185">Reference proteome</keyword>
<dbReference type="GO" id="GO:0000978">
    <property type="term" value="F:RNA polymerase II cis-regulatory region sequence-specific DNA binding"/>
    <property type="evidence" value="ECO:0007669"/>
    <property type="project" value="TreeGrafter"/>
</dbReference>
<dbReference type="GO" id="GO:0005634">
    <property type="term" value="C:nucleus"/>
    <property type="evidence" value="ECO:0007669"/>
    <property type="project" value="UniProtKB-SubCell"/>
</dbReference>
<keyword evidence="6" id="KW-0175">Coiled coil</keyword>
<reference evidence="8" key="1">
    <citation type="journal article" date="2025" name="Foods">
        <title>Unveiling the Microbial Signatures of Arabica Coffee Cherries: Insights into Ripeness Specific Diversity, Functional Traits, and Implications for Quality and Safety.</title>
        <authorList>
            <consortium name="RefSeq"/>
            <person name="Tenea G.N."/>
            <person name="Cifuentes V."/>
            <person name="Reyes P."/>
            <person name="Cevallos-Vallejos M."/>
        </authorList>
    </citation>
    <scope>NUCLEOTIDE SEQUENCE [LARGE SCALE GENOMIC DNA]</scope>
</reference>
<reference evidence="9" key="2">
    <citation type="submission" date="2025-08" db="UniProtKB">
        <authorList>
            <consortium name="RefSeq"/>
        </authorList>
    </citation>
    <scope>IDENTIFICATION</scope>
    <source>
        <tissue evidence="9">Leaves</tissue>
    </source>
</reference>
<keyword evidence="4" id="KW-0804">Transcription</keyword>
<evidence type="ECO:0000313" key="8">
    <source>
        <dbReference type="Proteomes" id="UP001652660"/>
    </source>
</evidence>
<dbReference type="Proteomes" id="UP001652660">
    <property type="component" value="Chromosome 9e"/>
</dbReference>
<evidence type="ECO:0000259" key="7">
    <source>
        <dbReference type="PROSITE" id="PS50066"/>
    </source>
</evidence>
<dbReference type="PROSITE" id="PS50066">
    <property type="entry name" value="MADS_BOX_2"/>
    <property type="match status" value="1"/>
</dbReference>
<accession>A0A6P6UB23</accession>
<evidence type="ECO:0000256" key="2">
    <source>
        <dbReference type="ARBA" id="ARBA00023015"/>
    </source>
</evidence>
<dbReference type="AlphaFoldDB" id="A0A6P6UB23"/>
<dbReference type="SUPFAM" id="SSF55455">
    <property type="entry name" value="SRF-like"/>
    <property type="match status" value="1"/>
</dbReference>
<dbReference type="Gene3D" id="3.40.1810.10">
    <property type="entry name" value="Transcription factor, MADS-box"/>
    <property type="match status" value="1"/>
</dbReference>
<dbReference type="GO" id="GO:0000981">
    <property type="term" value="F:DNA-binding transcription factor activity, RNA polymerase II-specific"/>
    <property type="evidence" value="ECO:0007669"/>
    <property type="project" value="TreeGrafter"/>
</dbReference>
<proteinExistence type="predicted"/>
<keyword evidence="2" id="KW-0805">Transcription regulation</keyword>
<name>A0A6P6UB23_COFAR</name>
<dbReference type="InterPro" id="IPR036879">
    <property type="entry name" value="TF_MADSbox_sf"/>
</dbReference>
<dbReference type="InterPro" id="IPR002100">
    <property type="entry name" value="TF_MADSbox"/>
</dbReference>
<dbReference type="GO" id="GO:0046983">
    <property type="term" value="F:protein dimerization activity"/>
    <property type="evidence" value="ECO:0007669"/>
    <property type="project" value="InterPro"/>
</dbReference>
<evidence type="ECO:0000256" key="1">
    <source>
        <dbReference type="ARBA" id="ARBA00004123"/>
    </source>
</evidence>
<sequence length="181" mass="20796">MGDKQMKGREKIEMKKIEKEDDLYATFYKLRDELFMEASELCTTCKVDIGVIIFSPTGEPHSFFHPNADKVFNRFLGRDMPRDDADQLAEALARARVEQLEQQLHELEVQQEIEEERAKKLDELFAQDGIVGWPGVPIDQMDMEMVTNLEAKIDNLLLQLEEHAKKLTEEASSSNVPPSKI</sequence>
<dbReference type="OrthoDB" id="1898716at2759"/>
<dbReference type="Pfam" id="PF00319">
    <property type="entry name" value="SRF-TF"/>
    <property type="match status" value="1"/>
</dbReference>
<comment type="subcellular location">
    <subcellularLocation>
        <location evidence="1">Nucleus</location>
    </subcellularLocation>
</comment>
<dbReference type="GeneID" id="113709408"/>
<gene>
    <name evidence="9" type="primary">LOC113709408</name>
</gene>
<evidence type="ECO:0000256" key="4">
    <source>
        <dbReference type="ARBA" id="ARBA00023163"/>
    </source>
</evidence>
<dbReference type="SMART" id="SM00432">
    <property type="entry name" value="MADS"/>
    <property type="match status" value="1"/>
</dbReference>
<keyword evidence="3" id="KW-0238">DNA-binding</keyword>
<evidence type="ECO:0000256" key="6">
    <source>
        <dbReference type="SAM" id="Coils"/>
    </source>
</evidence>
<dbReference type="PANTHER" id="PTHR11945">
    <property type="entry name" value="MADS BOX PROTEIN"/>
    <property type="match status" value="1"/>
</dbReference>
<evidence type="ECO:0000256" key="3">
    <source>
        <dbReference type="ARBA" id="ARBA00023125"/>
    </source>
</evidence>
<evidence type="ECO:0000313" key="9">
    <source>
        <dbReference type="RefSeq" id="XP_027087965.1"/>
    </source>
</evidence>
<keyword evidence="5" id="KW-0539">Nucleus</keyword>
<organism evidence="8 9">
    <name type="scientific">Coffea arabica</name>
    <name type="common">Arabian coffee</name>
    <dbReference type="NCBI Taxonomy" id="13443"/>
    <lineage>
        <taxon>Eukaryota</taxon>
        <taxon>Viridiplantae</taxon>
        <taxon>Streptophyta</taxon>
        <taxon>Embryophyta</taxon>
        <taxon>Tracheophyta</taxon>
        <taxon>Spermatophyta</taxon>
        <taxon>Magnoliopsida</taxon>
        <taxon>eudicotyledons</taxon>
        <taxon>Gunneridae</taxon>
        <taxon>Pentapetalae</taxon>
        <taxon>asterids</taxon>
        <taxon>lamiids</taxon>
        <taxon>Gentianales</taxon>
        <taxon>Rubiaceae</taxon>
        <taxon>Ixoroideae</taxon>
        <taxon>Gardenieae complex</taxon>
        <taxon>Bertiereae - Coffeeae clade</taxon>
        <taxon>Coffeeae</taxon>
        <taxon>Coffea</taxon>
    </lineage>
</organism>
<dbReference type="PANTHER" id="PTHR11945:SF772">
    <property type="entry name" value="AGAMOUS-LIKE MADS-BOX PROTEIN AGL62"/>
    <property type="match status" value="1"/>
</dbReference>
<dbReference type="PRINTS" id="PR00404">
    <property type="entry name" value="MADSDOMAIN"/>
</dbReference>
<protein>
    <submittedName>
        <fullName evidence="9">Agamous-like MADS-box protein AGL28</fullName>
    </submittedName>
</protein>